<keyword evidence="6" id="KW-0539">Nucleus</keyword>
<evidence type="ECO:0000256" key="4">
    <source>
        <dbReference type="ARBA" id="ARBA00023015"/>
    </source>
</evidence>
<comment type="subcellular location">
    <subcellularLocation>
        <location evidence="1">Nucleus</location>
    </subcellularLocation>
</comment>
<dbReference type="InterPro" id="IPR007900">
    <property type="entry name" value="TAF4_C"/>
</dbReference>
<keyword evidence="4" id="KW-0805">Transcription regulation</keyword>
<dbReference type="PANTHER" id="PTHR15138:SF14">
    <property type="entry name" value="TRANSCRIPTION INITIATION FACTOR TFIID SUBUNIT 4"/>
    <property type="match status" value="1"/>
</dbReference>
<evidence type="ECO:0000256" key="5">
    <source>
        <dbReference type="ARBA" id="ARBA00023163"/>
    </source>
</evidence>
<evidence type="ECO:0000313" key="11">
    <source>
        <dbReference type="EMBL" id="SAL95665.1"/>
    </source>
</evidence>
<feature type="compositionally biased region" description="Gly residues" evidence="9">
    <location>
        <begin position="150"/>
        <end position="173"/>
    </location>
</feature>
<proteinExistence type="inferred from homology"/>
<feature type="compositionally biased region" description="Basic residues" evidence="9">
    <location>
        <begin position="384"/>
        <end position="395"/>
    </location>
</feature>
<comment type="similarity">
    <text evidence="2">Belongs to the TAF4 family.</text>
</comment>
<dbReference type="GO" id="GO:0006367">
    <property type="term" value="P:transcription initiation at RNA polymerase II promoter"/>
    <property type="evidence" value="ECO:0007669"/>
    <property type="project" value="TreeGrafter"/>
</dbReference>
<sequence>MDTFISSDIHQQRADLGPESTFQLPSLQQNVEPPSTYMNTELLASMMNKLAKSMDVPHLESSAVVYLALATQQRLQECIVTMIEASRHRVDSQAVEIPPLDPKDQQPLYKVSNVQDIRKQLLAIERVEREEERKRRQALAERERNAHLSDGGGPGGGGGTGTGSGSGGGGAGGDGDDGDDDTSGNKKKKKKKKEMGPGASARNMSEDIYKQATNKTALMSAGGIRKSWMLAGMASNATSGGVAPKETPSTASPSVSESSHQLPSSTSSSPAAAATTTTTNTTTTTTTATTKLPTSSSRLSLAQDFNSTTHSSPSLPSSLPSTSSFKSELVSTEDTSARGGRGRPRGRKSEGSKRGRSSSSSSSSVASSKRERTQDFYLPPSMIGRHHSHHSHHQTRLGEQPSRTVTLIDAVHALEYELDSGCECGNRALIKSYNQYLK</sequence>
<dbReference type="GO" id="GO:0016251">
    <property type="term" value="F:RNA polymerase II general transcription initiation factor activity"/>
    <property type="evidence" value="ECO:0007669"/>
    <property type="project" value="TreeGrafter"/>
</dbReference>
<evidence type="ECO:0000256" key="2">
    <source>
        <dbReference type="ARBA" id="ARBA00006178"/>
    </source>
</evidence>
<dbReference type="Proteomes" id="UP000078561">
    <property type="component" value="Unassembled WGS sequence"/>
</dbReference>
<evidence type="ECO:0000256" key="6">
    <source>
        <dbReference type="ARBA" id="ARBA00023242"/>
    </source>
</evidence>
<evidence type="ECO:0000313" key="12">
    <source>
        <dbReference type="Proteomes" id="UP000078561"/>
    </source>
</evidence>
<dbReference type="InterPro" id="IPR045144">
    <property type="entry name" value="TAF4"/>
</dbReference>
<dbReference type="PANTHER" id="PTHR15138">
    <property type="entry name" value="TRANSCRIPTION INITIATION FACTOR TFIID SUBUNIT 4"/>
    <property type="match status" value="1"/>
</dbReference>
<feature type="compositionally biased region" description="Polar residues" evidence="9">
    <location>
        <begin position="325"/>
        <end position="334"/>
    </location>
</feature>
<feature type="compositionally biased region" description="Low complexity" evidence="9">
    <location>
        <begin position="307"/>
        <end position="324"/>
    </location>
</feature>
<feature type="compositionally biased region" description="Low complexity" evidence="9">
    <location>
        <begin position="246"/>
        <end position="297"/>
    </location>
</feature>
<dbReference type="EMBL" id="LT550462">
    <property type="protein sequence ID" value="SAL95665.1"/>
    <property type="molecule type" value="Genomic_DNA"/>
</dbReference>
<feature type="domain" description="Transcription initiation factor TFIID component TAF4 C-terminal" evidence="10">
    <location>
        <begin position="32"/>
        <end position="146"/>
    </location>
</feature>
<evidence type="ECO:0000256" key="8">
    <source>
        <dbReference type="ARBA" id="ARBA00031747"/>
    </source>
</evidence>
<protein>
    <recommendedName>
        <fullName evidence="3">Transcription initiation factor TFIID subunit 4</fullName>
    </recommendedName>
    <alternativeName>
        <fullName evidence="8">TBP-associated factor 4</fullName>
    </alternativeName>
</protein>
<dbReference type="STRING" id="4829.A0A163IW30"/>
<dbReference type="GO" id="GO:0003677">
    <property type="term" value="F:DNA binding"/>
    <property type="evidence" value="ECO:0007669"/>
    <property type="project" value="TreeGrafter"/>
</dbReference>
<accession>A0A163IW30</accession>
<dbReference type="CDD" id="cd08045">
    <property type="entry name" value="HFD_TAF4"/>
    <property type="match status" value="1"/>
</dbReference>
<evidence type="ECO:0000256" key="1">
    <source>
        <dbReference type="ARBA" id="ARBA00004123"/>
    </source>
</evidence>
<keyword evidence="12" id="KW-1185">Reference proteome</keyword>
<evidence type="ECO:0000256" key="3">
    <source>
        <dbReference type="ARBA" id="ARBA00017306"/>
    </source>
</evidence>
<reference evidence="11" key="1">
    <citation type="submission" date="2016-04" db="EMBL/GenBank/DDBJ databases">
        <authorList>
            <person name="Evans L.H."/>
            <person name="Alamgir A."/>
            <person name="Owens N."/>
            <person name="Weber N.D."/>
            <person name="Virtaneva K."/>
            <person name="Barbian K."/>
            <person name="Babar A."/>
            <person name="Rosenke K."/>
        </authorList>
    </citation>
    <scope>NUCLEOTIDE SEQUENCE [LARGE SCALE GENOMIC DNA]</scope>
    <source>
        <strain evidence="11">CBS 101.48</strain>
    </source>
</reference>
<organism evidence="11">
    <name type="scientific">Absidia glauca</name>
    <name type="common">Pin mould</name>
    <dbReference type="NCBI Taxonomy" id="4829"/>
    <lineage>
        <taxon>Eukaryota</taxon>
        <taxon>Fungi</taxon>
        <taxon>Fungi incertae sedis</taxon>
        <taxon>Mucoromycota</taxon>
        <taxon>Mucoromycotina</taxon>
        <taxon>Mucoromycetes</taxon>
        <taxon>Mucorales</taxon>
        <taxon>Cunninghamellaceae</taxon>
        <taxon>Absidia</taxon>
    </lineage>
</organism>
<feature type="region of interest" description="Disordered" evidence="9">
    <location>
        <begin position="236"/>
        <end position="401"/>
    </location>
</feature>
<keyword evidence="5" id="KW-0804">Transcription</keyword>
<dbReference type="AlphaFoldDB" id="A0A163IW30"/>
<comment type="function">
    <text evidence="7">Functions as a component of the DNA-binding general transcription factor complex TFIID. Binding of TFIID to a promoter (with or without TATA element) is the initial step in pre-initiation complex (PIC) formation. TFIID plays a key role in the regulation of gene expression by RNA polymerase II through different activities such as transcription activator interaction, core promoter recognition and selectivity, TFIIA and TFIIB interaction, chromatin modification (histone acetylation by TAF1), facilitation of DNA opening and initiation of transcription.</text>
</comment>
<gene>
    <name evidence="11" type="primary">ABSGL_01006.1 scaffold 1160</name>
</gene>
<evidence type="ECO:0000259" key="10">
    <source>
        <dbReference type="Pfam" id="PF05236"/>
    </source>
</evidence>
<feature type="compositionally biased region" description="Basic and acidic residues" evidence="9">
    <location>
        <begin position="129"/>
        <end position="147"/>
    </location>
</feature>
<dbReference type="GO" id="GO:0005669">
    <property type="term" value="C:transcription factor TFIID complex"/>
    <property type="evidence" value="ECO:0007669"/>
    <property type="project" value="InterPro"/>
</dbReference>
<feature type="compositionally biased region" description="Low complexity" evidence="9">
    <location>
        <begin position="357"/>
        <end position="367"/>
    </location>
</feature>
<feature type="region of interest" description="Disordered" evidence="9">
    <location>
        <begin position="129"/>
        <end position="208"/>
    </location>
</feature>
<dbReference type="OrthoDB" id="21060at2759"/>
<evidence type="ECO:0000256" key="7">
    <source>
        <dbReference type="ARBA" id="ARBA00025346"/>
    </source>
</evidence>
<dbReference type="InParanoid" id="A0A163IW30"/>
<dbReference type="Pfam" id="PF05236">
    <property type="entry name" value="TAF4"/>
    <property type="match status" value="1"/>
</dbReference>
<evidence type="ECO:0000256" key="9">
    <source>
        <dbReference type="SAM" id="MobiDB-lite"/>
    </source>
</evidence>
<name>A0A163IW30_ABSGL</name>